<dbReference type="AlphaFoldDB" id="A0AAI9C536"/>
<dbReference type="PANTHER" id="PTHR24189">
    <property type="entry name" value="MYOTROPHIN"/>
    <property type="match status" value="1"/>
</dbReference>
<sequence>MKSHWSEMVLRAKEFLPRWRAKEVEQLITEPDVAENGLSSQVVNCIRAIERSVESERDSVGMYCLRKAYLSGCLEDFIRIIPHCSDINMSCGTVSDRKHRMNSTLLHECVKDGAIHFAKVLIKCGADPNITLKLRFESTVYEATHTTPLHSAVLGGDINLVQMLIDAGANLHAVDDNGNTALCAAALNDNMDVATALLKAGANPNQVHDAVICPLLSAQSTAMTDLLLHHGADPNLMLENGYPLLSALILKRKNNIARYLIKIHVCSYQLREMEEELLDRHPLWIAYYCGEFEVFKDLAHFANINQHGCYDLGLLEFSVREDTCDYARVLLEHMMRGHLRIDSELLYLAKSRRMQEMLIQFGADPTIKSADYYGKTPDEYMQQSHIDRKFVWRDLVERGPRIFAEHQRKLLMESLDIKDEQQPVKRKM</sequence>
<dbReference type="PANTHER" id="PTHR24189:SF50">
    <property type="entry name" value="ANKYRIN REPEAT AND SOCS BOX PROTEIN 2"/>
    <property type="match status" value="1"/>
</dbReference>
<name>A0AAI9C536_STEMA</name>
<dbReference type="InterPro" id="IPR050745">
    <property type="entry name" value="Multifunctional_regulatory"/>
</dbReference>
<accession>A0AAI9C536</accession>
<evidence type="ECO:0000256" key="1">
    <source>
        <dbReference type="ARBA" id="ARBA00022737"/>
    </source>
</evidence>
<dbReference type="SMART" id="SM00248">
    <property type="entry name" value="ANK"/>
    <property type="match status" value="4"/>
</dbReference>
<evidence type="ECO:0000313" key="4">
    <source>
        <dbReference type="EMBL" id="EKT4439523.1"/>
    </source>
</evidence>
<keyword evidence="2 3" id="KW-0040">ANK repeat</keyword>
<comment type="caution">
    <text evidence="4">The sequence shown here is derived from an EMBL/GenBank/DDBJ whole genome shotgun (WGS) entry which is preliminary data.</text>
</comment>
<dbReference type="Proteomes" id="UP001214521">
    <property type="component" value="Unassembled WGS sequence"/>
</dbReference>
<dbReference type="Gene3D" id="1.25.40.20">
    <property type="entry name" value="Ankyrin repeat-containing domain"/>
    <property type="match status" value="2"/>
</dbReference>
<gene>
    <name evidence="4" type="ORF">QEK83_000116</name>
</gene>
<evidence type="ECO:0000256" key="2">
    <source>
        <dbReference type="ARBA" id="ARBA00023043"/>
    </source>
</evidence>
<dbReference type="PROSITE" id="PS50297">
    <property type="entry name" value="ANK_REP_REGION"/>
    <property type="match status" value="2"/>
</dbReference>
<feature type="repeat" description="ANK" evidence="3">
    <location>
        <begin position="177"/>
        <end position="209"/>
    </location>
</feature>
<reference evidence="4" key="1">
    <citation type="submission" date="2022-07" db="EMBL/GenBank/DDBJ databases">
        <authorList>
            <consortium name="Clinical and Environmental Microbiology Branch: Whole genome sequencing antimicrobial resistance pathogens in the healthcare setting"/>
        </authorList>
    </citation>
    <scope>NUCLEOTIDE SEQUENCE</scope>
    <source>
        <strain evidence="4">Stenotrophomonas_maltophilia_2021CK-00905</strain>
    </source>
</reference>
<dbReference type="SUPFAM" id="SSF48403">
    <property type="entry name" value="Ankyrin repeat"/>
    <property type="match status" value="2"/>
</dbReference>
<proteinExistence type="predicted"/>
<feature type="repeat" description="ANK" evidence="3">
    <location>
        <begin position="144"/>
        <end position="176"/>
    </location>
</feature>
<dbReference type="InterPro" id="IPR036770">
    <property type="entry name" value="Ankyrin_rpt-contain_sf"/>
</dbReference>
<dbReference type="Pfam" id="PF12796">
    <property type="entry name" value="Ank_2"/>
    <property type="match status" value="1"/>
</dbReference>
<protein>
    <submittedName>
        <fullName evidence="4">Ankyrin repeat domain-containing protein</fullName>
    </submittedName>
</protein>
<keyword evidence="1" id="KW-0677">Repeat</keyword>
<dbReference type="EMBL" id="ABLOMU010000001">
    <property type="protein sequence ID" value="EKT4439523.1"/>
    <property type="molecule type" value="Genomic_DNA"/>
</dbReference>
<dbReference type="PROSITE" id="PS50088">
    <property type="entry name" value="ANK_REPEAT"/>
    <property type="match status" value="2"/>
</dbReference>
<organism evidence="4 5">
    <name type="scientific">Stenotrophomonas maltophilia</name>
    <name type="common">Pseudomonas maltophilia</name>
    <name type="synonym">Xanthomonas maltophilia</name>
    <dbReference type="NCBI Taxonomy" id="40324"/>
    <lineage>
        <taxon>Bacteria</taxon>
        <taxon>Pseudomonadati</taxon>
        <taxon>Pseudomonadota</taxon>
        <taxon>Gammaproteobacteria</taxon>
        <taxon>Lysobacterales</taxon>
        <taxon>Lysobacteraceae</taxon>
        <taxon>Stenotrophomonas</taxon>
        <taxon>Stenotrophomonas maltophilia group</taxon>
    </lineage>
</organism>
<evidence type="ECO:0000313" key="5">
    <source>
        <dbReference type="Proteomes" id="UP001214521"/>
    </source>
</evidence>
<evidence type="ECO:0000256" key="3">
    <source>
        <dbReference type="PROSITE-ProRule" id="PRU00023"/>
    </source>
</evidence>
<dbReference type="InterPro" id="IPR002110">
    <property type="entry name" value="Ankyrin_rpt"/>
</dbReference>